<name>A0ABV2APD9_9EUKA</name>
<proteinExistence type="predicted"/>
<keyword evidence="2" id="KW-1185">Reference proteome</keyword>
<dbReference type="Proteomes" id="UP001439008">
    <property type="component" value="Unassembled WGS sequence"/>
</dbReference>
<sequence>MRISTKDDLDKHSATLLMLVKQIMLLHSPRQYKLVLDTIFKETPILSKIDKPGLAVIVDFLEGNRPDSVESGSAEERFFKLVSDFESKIETFDETFYIESLQLCVEFARYGFLTLTDTLLIELNEKFVESKMQH</sequence>
<evidence type="ECO:0000313" key="2">
    <source>
        <dbReference type="Proteomes" id="UP001439008"/>
    </source>
</evidence>
<organism evidence="1 2">
    <name type="scientific">Bonamia ostreae</name>
    <dbReference type="NCBI Taxonomy" id="126728"/>
    <lineage>
        <taxon>Eukaryota</taxon>
        <taxon>Sar</taxon>
        <taxon>Rhizaria</taxon>
        <taxon>Endomyxa</taxon>
        <taxon>Ascetosporea</taxon>
        <taxon>Haplosporida</taxon>
        <taxon>Bonamia</taxon>
    </lineage>
</organism>
<protein>
    <submittedName>
        <fullName evidence="1">Uncharacterized protein</fullName>
    </submittedName>
</protein>
<gene>
    <name evidence="1" type="ORF">MHBO_003069</name>
</gene>
<reference evidence="1 2" key="1">
    <citation type="journal article" date="2024" name="BMC Biol.">
        <title>Comparative genomics of Ascetosporea gives new insight into the evolutionary basis for animal parasitism in Rhizaria.</title>
        <authorList>
            <person name="Hiltunen Thoren M."/>
            <person name="Onut-Brannstrom I."/>
            <person name="Alfjorden A."/>
            <person name="Peckova H."/>
            <person name="Swords F."/>
            <person name="Hooper C."/>
            <person name="Holzer A.S."/>
            <person name="Bass D."/>
            <person name="Burki F."/>
        </authorList>
    </citation>
    <scope>NUCLEOTIDE SEQUENCE [LARGE SCALE GENOMIC DNA]</scope>
    <source>
        <strain evidence="1">20-A016</strain>
    </source>
</reference>
<dbReference type="EMBL" id="JBDODL010001467">
    <property type="protein sequence ID" value="MES1921542.1"/>
    <property type="molecule type" value="Genomic_DNA"/>
</dbReference>
<evidence type="ECO:0000313" key="1">
    <source>
        <dbReference type="EMBL" id="MES1921542.1"/>
    </source>
</evidence>
<comment type="caution">
    <text evidence="1">The sequence shown here is derived from an EMBL/GenBank/DDBJ whole genome shotgun (WGS) entry which is preliminary data.</text>
</comment>
<accession>A0ABV2APD9</accession>